<feature type="region of interest" description="Disordered" evidence="1">
    <location>
        <begin position="107"/>
        <end position="134"/>
    </location>
</feature>
<accession>A0ABR2DBC5</accession>
<proteinExistence type="predicted"/>
<organism evidence="2 3">
    <name type="scientific">Hibiscus sabdariffa</name>
    <name type="common">roselle</name>
    <dbReference type="NCBI Taxonomy" id="183260"/>
    <lineage>
        <taxon>Eukaryota</taxon>
        <taxon>Viridiplantae</taxon>
        <taxon>Streptophyta</taxon>
        <taxon>Embryophyta</taxon>
        <taxon>Tracheophyta</taxon>
        <taxon>Spermatophyta</taxon>
        <taxon>Magnoliopsida</taxon>
        <taxon>eudicotyledons</taxon>
        <taxon>Gunneridae</taxon>
        <taxon>Pentapetalae</taxon>
        <taxon>rosids</taxon>
        <taxon>malvids</taxon>
        <taxon>Malvales</taxon>
        <taxon>Malvaceae</taxon>
        <taxon>Malvoideae</taxon>
        <taxon>Hibiscus</taxon>
    </lineage>
</organism>
<sequence length="134" mass="14724">MGGGAWPFLVGGVICLVNSVNERDLSLQTSYTEIIAIVGLQRGIPSKREPLARVDYVPALCTHRPSLLPIEWSGEVFGSWRRGRTTRERVIKHQREGVWSLHCAPSPSCPGDTGTRVPVAKRTTPGVNYAKESE</sequence>
<name>A0ABR2DBC5_9ROSI</name>
<reference evidence="2 3" key="1">
    <citation type="journal article" date="2024" name="G3 (Bethesda)">
        <title>Genome assembly of Hibiscus sabdariffa L. provides insights into metabolisms of medicinal natural products.</title>
        <authorList>
            <person name="Kim T."/>
        </authorList>
    </citation>
    <scope>NUCLEOTIDE SEQUENCE [LARGE SCALE GENOMIC DNA]</scope>
    <source>
        <strain evidence="2">TK-2024</strain>
        <tissue evidence="2">Old leaves</tissue>
    </source>
</reference>
<dbReference type="Proteomes" id="UP001472677">
    <property type="component" value="Unassembled WGS sequence"/>
</dbReference>
<keyword evidence="3" id="KW-1185">Reference proteome</keyword>
<dbReference type="EMBL" id="JBBPBM010000031">
    <property type="protein sequence ID" value="KAK8534616.1"/>
    <property type="molecule type" value="Genomic_DNA"/>
</dbReference>
<gene>
    <name evidence="2" type="ORF">V6N12_057260</name>
</gene>
<protein>
    <recommendedName>
        <fullName evidence="4">Secreted protein</fullName>
    </recommendedName>
</protein>
<evidence type="ECO:0008006" key="4">
    <source>
        <dbReference type="Google" id="ProtNLM"/>
    </source>
</evidence>
<evidence type="ECO:0000313" key="2">
    <source>
        <dbReference type="EMBL" id="KAK8534616.1"/>
    </source>
</evidence>
<evidence type="ECO:0000313" key="3">
    <source>
        <dbReference type="Proteomes" id="UP001472677"/>
    </source>
</evidence>
<evidence type="ECO:0000256" key="1">
    <source>
        <dbReference type="SAM" id="MobiDB-lite"/>
    </source>
</evidence>
<comment type="caution">
    <text evidence="2">The sequence shown here is derived from an EMBL/GenBank/DDBJ whole genome shotgun (WGS) entry which is preliminary data.</text>
</comment>